<keyword evidence="6 7" id="KW-0472">Membrane</keyword>
<proteinExistence type="inferred from homology"/>
<feature type="transmembrane region" description="Helical" evidence="7">
    <location>
        <begin position="391"/>
        <end position="414"/>
    </location>
</feature>
<accession>A0AAN9L3C8</accession>
<evidence type="ECO:0000256" key="5">
    <source>
        <dbReference type="ARBA" id="ARBA00022989"/>
    </source>
</evidence>
<feature type="transmembrane region" description="Helical" evidence="7">
    <location>
        <begin position="114"/>
        <end position="132"/>
    </location>
</feature>
<feature type="transmembrane region" description="Helical" evidence="7">
    <location>
        <begin position="187"/>
        <end position="208"/>
    </location>
</feature>
<feature type="transmembrane region" description="Helical" evidence="7">
    <location>
        <begin position="298"/>
        <end position="318"/>
    </location>
</feature>
<evidence type="ECO:0000256" key="3">
    <source>
        <dbReference type="ARBA" id="ARBA00022448"/>
    </source>
</evidence>
<keyword evidence="4 7" id="KW-0812">Transmembrane</keyword>
<feature type="transmembrane region" description="Helical" evidence="7">
    <location>
        <begin position="330"/>
        <end position="349"/>
    </location>
</feature>
<evidence type="ECO:0000313" key="8">
    <source>
        <dbReference type="EMBL" id="KAK7327986.1"/>
    </source>
</evidence>
<feature type="transmembrane region" description="Helical" evidence="7">
    <location>
        <begin position="89"/>
        <end position="108"/>
    </location>
</feature>
<dbReference type="PANTHER" id="PTHR10332:SF86">
    <property type="entry name" value="EQUILIBRATIVE NUCLEOSIDE TRANSPORTER 6"/>
    <property type="match status" value="1"/>
</dbReference>
<protein>
    <recommendedName>
        <fullName evidence="10">Solute carrier family 29 member 3</fullName>
    </recommendedName>
</protein>
<comment type="caution">
    <text evidence="8">The sequence shown here is derived from an EMBL/GenBank/DDBJ whole genome shotgun (WGS) entry which is preliminary data.</text>
</comment>
<keyword evidence="9" id="KW-1185">Reference proteome</keyword>
<sequence length="420" mass="46103">MAMVVSDDNGTSSKPGGKYKAMTVCFILGLGSLVSWNSMLTIGDYYYTIFPKYHPARVLTLVYQPFAIGTMVILAYYESKINTRMRNLAGFALFFASTLLVLILDLATSGKGGLGPYIGICVLAAGFGIADAHVEGGMVGELYFMCPEFIQSYLAGLAASGALISVLRILTKVAFERSNDGLRKGAILFLAISTFIEFVCVILYAIYFTNLPIVKYYRSKAASEGSKTVSADLAAAGIESKTVDEDGYDNKQERLSNKQLFIENLDYAVDIILIYTVTLSIFPGFLYENTGIHQLGTWYPVVLIAMYNVVDFLARYIPLVQWLKLESRKGLLIAILSRFLLVPAFYFTAKYGDQGWMILLVSFLGLTNGYLTVCVLTVAPRGYKSPEQNALGNLLVLCLLIGICAGAVLDWLWLIGKGTF</sequence>
<dbReference type="GO" id="GO:0005337">
    <property type="term" value="F:nucleoside transmembrane transporter activity"/>
    <property type="evidence" value="ECO:0007669"/>
    <property type="project" value="InterPro"/>
</dbReference>
<dbReference type="AlphaFoldDB" id="A0AAN9L3C8"/>
<dbReference type="InterPro" id="IPR002259">
    <property type="entry name" value="Eqnu_transpt"/>
</dbReference>
<evidence type="ECO:0000256" key="7">
    <source>
        <dbReference type="SAM" id="Phobius"/>
    </source>
</evidence>
<evidence type="ECO:0000256" key="6">
    <source>
        <dbReference type="ARBA" id="ARBA00023136"/>
    </source>
</evidence>
<dbReference type="Pfam" id="PF01733">
    <property type="entry name" value="Nucleoside_tran"/>
    <property type="match status" value="1"/>
</dbReference>
<evidence type="ECO:0000256" key="2">
    <source>
        <dbReference type="ARBA" id="ARBA00007965"/>
    </source>
</evidence>
<evidence type="ECO:0000256" key="1">
    <source>
        <dbReference type="ARBA" id="ARBA00004141"/>
    </source>
</evidence>
<dbReference type="PANTHER" id="PTHR10332">
    <property type="entry name" value="EQUILIBRATIVE NUCLEOSIDE TRANSPORTER"/>
    <property type="match status" value="1"/>
</dbReference>
<reference evidence="8 9" key="1">
    <citation type="submission" date="2024-01" db="EMBL/GenBank/DDBJ databases">
        <title>The genomes of 5 underutilized Papilionoideae crops provide insights into root nodulation and disease resistanc.</title>
        <authorList>
            <person name="Jiang F."/>
        </authorList>
    </citation>
    <scope>NUCLEOTIDE SEQUENCE [LARGE SCALE GENOMIC DNA]</scope>
    <source>
        <strain evidence="8">LVBAO_FW01</strain>
        <tissue evidence="8">Leaves</tissue>
    </source>
</reference>
<evidence type="ECO:0000313" key="9">
    <source>
        <dbReference type="Proteomes" id="UP001367508"/>
    </source>
</evidence>
<feature type="transmembrane region" description="Helical" evidence="7">
    <location>
        <begin position="58"/>
        <end position="77"/>
    </location>
</feature>
<organism evidence="8 9">
    <name type="scientific">Canavalia gladiata</name>
    <name type="common">Sword bean</name>
    <name type="synonym">Dolichos gladiatus</name>
    <dbReference type="NCBI Taxonomy" id="3824"/>
    <lineage>
        <taxon>Eukaryota</taxon>
        <taxon>Viridiplantae</taxon>
        <taxon>Streptophyta</taxon>
        <taxon>Embryophyta</taxon>
        <taxon>Tracheophyta</taxon>
        <taxon>Spermatophyta</taxon>
        <taxon>Magnoliopsida</taxon>
        <taxon>eudicotyledons</taxon>
        <taxon>Gunneridae</taxon>
        <taxon>Pentapetalae</taxon>
        <taxon>rosids</taxon>
        <taxon>fabids</taxon>
        <taxon>Fabales</taxon>
        <taxon>Fabaceae</taxon>
        <taxon>Papilionoideae</taxon>
        <taxon>50 kb inversion clade</taxon>
        <taxon>NPAAA clade</taxon>
        <taxon>indigoferoid/millettioid clade</taxon>
        <taxon>Phaseoleae</taxon>
        <taxon>Canavalia</taxon>
    </lineage>
</organism>
<dbReference type="GO" id="GO:0005886">
    <property type="term" value="C:plasma membrane"/>
    <property type="evidence" value="ECO:0007669"/>
    <property type="project" value="TreeGrafter"/>
</dbReference>
<dbReference type="PIRSF" id="PIRSF016379">
    <property type="entry name" value="ENT"/>
    <property type="match status" value="1"/>
</dbReference>
<feature type="transmembrane region" description="Helical" evidence="7">
    <location>
        <begin position="267"/>
        <end position="286"/>
    </location>
</feature>
<dbReference type="EMBL" id="JAYMYQ010000005">
    <property type="protein sequence ID" value="KAK7327986.1"/>
    <property type="molecule type" value="Genomic_DNA"/>
</dbReference>
<keyword evidence="5 7" id="KW-1133">Transmembrane helix</keyword>
<feature type="transmembrane region" description="Helical" evidence="7">
    <location>
        <begin position="153"/>
        <end position="175"/>
    </location>
</feature>
<evidence type="ECO:0000256" key="4">
    <source>
        <dbReference type="ARBA" id="ARBA00022692"/>
    </source>
</evidence>
<comment type="similarity">
    <text evidence="2">Belongs to the SLC29A/ENT transporter (TC 2.A.57) family.</text>
</comment>
<name>A0AAN9L3C8_CANGL</name>
<feature type="transmembrane region" description="Helical" evidence="7">
    <location>
        <begin position="21"/>
        <end position="38"/>
    </location>
</feature>
<gene>
    <name evidence="8" type="ORF">VNO77_22080</name>
</gene>
<keyword evidence="3" id="KW-0813">Transport</keyword>
<evidence type="ECO:0008006" key="10">
    <source>
        <dbReference type="Google" id="ProtNLM"/>
    </source>
</evidence>
<feature type="transmembrane region" description="Helical" evidence="7">
    <location>
        <begin position="355"/>
        <end position="379"/>
    </location>
</feature>
<comment type="subcellular location">
    <subcellularLocation>
        <location evidence="1">Membrane</location>
        <topology evidence="1">Multi-pass membrane protein</topology>
    </subcellularLocation>
</comment>
<dbReference type="Proteomes" id="UP001367508">
    <property type="component" value="Unassembled WGS sequence"/>
</dbReference>